<organism evidence="3 4">
    <name type="scientific">Cellulomonas fimi</name>
    <dbReference type="NCBI Taxonomy" id="1708"/>
    <lineage>
        <taxon>Bacteria</taxon>
        <taxon>Bacillati</taxon>
        <taxon>Actinomycetota</taxon>
        <taxon>Actinomycetes</taxon>
        <taxon>Micrococcales</taxon>
        <taxon>Cellulomonadaceae</taxon>
        <taxon>Cellulomonas</taxon>
    </lineage>
</organism>
<keyword evidence="1" id="KW-0175">Coiled coil</keyword>
<feature type="region of interest" description="Disordered" evidence="2">
    <location>
        <begin position="118"/>
        <end position="139"/>
    </location>
</feature>
<proteinExistence type="predicted"/>
<keyword evidence="4" id="KW-1185">Reference proteome</keyword>
<evidence type="ECO:0000313" key="4">
    <source>
        <dbReference type="Proteomes" id="UP000562124"/>
    </source>
</evidence>
<comment type="caution">
    <text evidence="3">The sequence shown here is derived from an EMBL/GenBank/DDBJ whole genome shotgun (WGS) entry which is preliminary data.</text>
</comment>
<dbReference type="AlphaFoldDB" id="A0A7Y0QI43"/>
<feature type="coiled-coil region" evidence="1">
    <location>
        <begin position="22"/>
        <end position="49"/>
    </location>
</feature>
<evidence type="ECO:0000256" key="2">
    <source>
        <dbReference type="SAM" id="MobiDB-lite"/>
    </source>
</evidence>
<accession>A0A7Y0QI43</accession>
<name>A0A7Y0QI43_CELFI</name>
<dbReference type="EMBL" id="JABCJJ010000013">
    <property type="protein sequence ID" value="NMR20534.1"/>
    <property type="molecule type" value="Genomic_DNA"/>
</dbReference>
<feature type="compositionally biased region" description="Polar residues" evidence="2">
    <location>
        <begin position="120"/>
        <end position="139"/>
    </location>
</feature>
<gene>
    <name evidence="3" type="ORF">HIR71_09950</name>
</gene>
<evidence type="ECO:0000313" key="3">
    <source>
        <dbReference type="EMBL" id="NMR20534.1"/>
    </source>
</evidence>
<evidence type="ECO:0000256" key="1">
    <source>
        <dbReference type="SAM" id="Coils"/>
    </source>
</evidence>
<protein>
    <submittedName>
        <fullName evidence="3">Uncharacterized protein</fullName>
    </submittedName>
</protein>
<reference evidence="3 4" key="1">
    <citation type="submission" date="2020-04" db="EMBL/GenBank/DDBJ databases">
        <title>Sequencing and Assembly of C. fimi.</title>
        <authorList>
            <person name="Ramsey A.R."/>
        </authorList>
    </citation>
    <scope>NUCLEOTIDE SEQUENCE [LARGE SCALE GENOMIC DNA]</scope>
    <source>
        <strain evidence="3 4">SB</strain>
    </source>
</reference>
<sequence>MNRSGSEPVADVDWASAYAYLEEQQEAILRRLADRLGRLETEVEELTRARIRAVSLEVEEERTLHSVIEADGSDLSFAFYVYREDDLRWRQPYGRSNTLRLSPEEPGRYRVRGFVRRGTESSPADTRVSTTVTLATEGT</sequence>
<dbReference type="Proteomes" id="UP000562124">
    <property type="component" value="Unassembled WGS sequence"/>
</dbReference>
<dbReference type="RefSeq" id="WP_169324910.1">
    <property type="nucleotide sequence ID" value="NZ_JABCJJ010000013.1"/>
</dbReference>